<protein>
    <submittedName>
        <fullName evidence="1">5-methylcytosine-specific restriction enzyme subunit McrC</fullName>
    </submittedName>
</protein>
<dbReference type="PANTHER" id="PTHR38733:SF1">
    <property type="entry name" value="TYPE IV METHYL-DIRECTED RESTRICTION ENZYME ECOKMCRBC"/>
    <property type="match status" value="1"/>
</dbReference>
<dbReference type="InterPro" id="IPR014407">
    <property type="entry name" value="McrC_bac"/>
</dbReference>
<organism evidence="1 2">
    <name type="scientific">Neobacillus vireti LMG 21834</name>
    <dbReference type="NCBI Taxonomy" id="1131730"/>
    <lineage>
        <taxon>Bacteria</taxon>
        <taxon>Bacillati</taxon>
        <taxon>Bacillota</taxon>
        <taxon>Bacilli</taxon>
        <taxon>Bacillales</taxon>
        <taxon>Bacillaceae</taxon>
        <taxon>Neobacillus</taxon>
    </lineage>
</organism>
<accession>A0AB94IR69</accession>
<sequence length="357" mass="42573">MDSLTDSNKIPIKNLYYMLCYAWGHLAEKEFAKIAREDEKDIKHLLTRILLVKLRSLIKRGYFKEYIGFREETSTLRGKILFQESINTFSFKRAKMHCEFEEMSHDILHNQIIKSILYYLIQSVKLEKELKDEVIQVYEHFGGISRLQLHPSIFNKVKLHRSNQHYRFVLDICRFLYESLLINEGNTDEKFADFEREPKAMARLFEDFVRNFYKKETPEYRVFRENIYWEAEGEDLSYLPLMQTDISLESQTRKIIMDTKYYQHSLTQYKGSQKLISGNLYQLFAYLSNHKKASEKETIGILLYPKTGQELNLSYVVKGYQMQVYTVDLNQDWRSIHERLVEIVMNCQESLSNIASK</sequence>
<evidence type="ECO:0000313" key="1">
    <source>
        <dbReference type="EMBL" id="ETI69448.1"/>
    </source>
</evidence>
<dbReference type="AlphaFoldDB" id="A0AB94IR69"/>
<name>A0AB94IR69_9BACI</name>
<reference evidence="1 2" key="1">
    <citation type="journal article" date="2014" name="Environ. Microbiol.">
        <title>The nitrate-ammonifying and nosZ-carrying bacterium Bacillus vireti is a potent source and sink for nitric and nitrous oxide under high nitrate conditions.</title>
        <authorList>
            <person name="Mania D."/>
            <person name="Heylen K."/>
            <person name="van Spanning R.J."/>
            <person name="Frostegard A."/>
        </authorList>
    </citation>
    <scope>NUCLEOTIDE SEQUENCE [LARGE SCALE GENOMIC DNA]</scope>
    <source>
        <strain evidence="1 2">LMG 21834</strain>
    </source>
</reference>
<proteinExistence type="predicted"/>
<dbReference type="GO" id="GO:0009307">
    <property type="term" value="P:DNA restriction-modification system"/>
    <property type="evidence" value="ECO:0007669"/>
    <property type="project" value="InterPro"/>
</dbReference>
<keyword evidence="2" id="KW-1185">Reference proteome</keyword>
<dbReference type="Proteomes" id="UP000018877">
    <property type="component" value="Unassembled WGS sequence"/>
</dbReference>
<dbReference type="InterPro" id="IPR019292">
    <property type="entry name" value="McrC"/>
</dbReference>
<dbReference type="EMBL" id="ALAN01000054">
    <property type="protein sequence ID" value="ETI69448.1"/>
    <property type="molecule type" value="Genomic_DNA"/>
</dbReference>
<gene>
    <name evidence="1" type="ORF">BAVI_07716</name>
</gene>
<dbReference type="RefSeq" id="WP_024027748.1">
    <property type="nucleotide sequence ID" value="NZ_ALAN01000054.1"/>
</dbReference>
<dbReference type="PANTHER" id="PTHR38733">
    <property type="entry name" value="PROTEIN MCRC"/>
    <property type="match status" value="1"/>
</dbReference>
<evidence type="ECO:0000313" key="2">
    <source>
        <dbReference type="Proteomes" id="UP000018877"/>
    </source>
</evidence>
<dbReference type="PIRSF" id="PIRSF003109">
    <property type="entry name" value="McrC"/>
    <property type="match status" value="1"/>
</dbReference>
<comment type="caution">
    <text evidence="1">The sequence shown here is derived from an EMBL/GenBank/DDBJ whole genome shotgun (WGS) entry which is preliminary data.</text>
</comment>
<dbReference type="Pfam" id="PF10117">
    <property type="entry name" value="McrBC"/>
    <property type="match status" value="1"/>
</dbReference>